<name>A0A5C4JD90_9ACTN</name>
<keyword evidence="2" id="KW-0732">Signal</keyword>
<dbReference type="InterPro" id="IPR050553">
    <property type="entry name" value="Thioredoxin_ResA/DsbE_sf"/>
</dbReference>
<evidence type="ECO:0000256" key="2">
    <source>
        <dbReference type="SAM" id="SignalP"/>
    </source>
</evidence>
<organism evidence="4 5">
    <name type="scientific">Actinomadura soli</name>
    <dbReference type="NCBI Taxonomy" id="2508997"/>
    <lineage>
        <taxon>Bacteria</taxon>
        <taxon>Bacillati</taxon>
        <taxon>Actinomycetota</taxon>
        <taxon>Actinomycetes</taxon>
        <taxon>Streptosporangiales</taxon>
        <taxon>Thermomonosporaceae</taxon>
        <taxon>Actinomadura</taxon>
    </lineage>
</organism>
<accession>A0A5C4JD90</accession>
<dbReference type="PANTHER" id="PTHR42852:SF17">
    <property type="entry name" value="THIOREDOXIN-LIKE PROTEIN HI_1115"/>
    <property type="match status" value="1"/>
</dbReference>
<dbReference type="EMBL" id="VCKW01000053">
    <property type="protein sequence ID" value="TMR02221.1"/>
    <property type="molecule type" value="Genomic_DNA"/>
</dbReference>
<dbReference type="PROSITE" id="PS51257">
    <property type="entry name" value="PROKAR_LIPOPROTEIN"/>
    <property type="match status" value="1"/>
</dbReference>
<dbReference type="InterPro" id="IPR036249">
    <property type="entry name" value="Thioredoxin-like_sf"/>
</dbReference>
<dbReference type="Proteomes" id="UP000309174">
    <property type="component" value="Unassembled WGS sequence"/>
</dbReference>
<gene>
    <name evidence="4" type="ORF">ETD83_13065</name>
</gene>
<evidence type="ECO:0000313" key="5">
    <source>
        <dbReference type="Proteomes" id="UP000309174"/>
    </source>
</evidence>
<dbReference type="AlphaFoldDB" id="A0A5C4JD90"/>
<dbReference type="PANTHER" id="PTHR42852">
    <property type="entry name" value="THIOL:DISULFIDE INTERCHANGE PROTEIN DSBE"/>
    <property type="match status" value="1"/>
</dbReference>
<comment type="caution">
    <text evidence="4">The sequence shown here is derived from an EMBL/GenBank/DDBJ whole genome shotgun (WGS) entry which is preliminary data.</text>
</comment>
<dbReference type="SUPFAM" id="SSF52833">
    <property type="entry name" value="Thioredoxin-like"/>
    <property type="match status" value="1"/>
</dbReference>
<dbReference type="Pfam" id="PF00578">
    <property type="entry name" value="AhpC-TSA"/>
    <property type="match status" value="1"/>
</dbReference>
<dbReference type="InterPro" id="IPR013766">
    <property type="entry name" value="Thioredoxin_domain"/>
</dbReference>
<dbReference type="GO" id="GO:0016209">
    <property type="term" value="F:antioxidant activity"/>
    <property type="evidence" value="ECO:0007669"/>
    <property type="project" value="InterPro"/>
</dbReference>
<reference evidence="4 5" key="1">
    <citation type="submission" date="2019-05" db="EMBL/GenBank/DDBJ databases">
        <title>Draft genome sequence of Actinomadura sp. 14C53.</title>
        <authorList>
            <person name="Saricaoglu S."/>
            <person name="Isik K."/>
        </authorList>
    </citation>
    <scope>NUCLEOTIDE SEQUENCE [LARGE SCALE GENOMIC DNA]</scope>
    <source>
        <strain evidence="4 5">14C53</strain>
    </source>
</reference>
<evidence type="ECO:0000256" key="1">
    <source>
        <dbReference type="SAM" id="MobiDB-lite"/>
    </source>
</evidence>
<dbReference type="RefSeq" id="WP_138645368.1">
    <property type="nucleotide sequence ID" value="NZ_VCKW01000053.1"/>
</dbReference>
<sequence>MKKVLAIVISAVALMAGCGGGGDGTSAVEPTGAASRSAAAKSPGGAGQDAPRPLRFEGETLDGGAFDGTSLAGKPVVFWFWAPWCPKCLAEGPDVAKAAGKYKGSVSFVGIGGLEKDKGRLRDFVSRTGTGSLTHLDDRTGRLYSHFKVTSQSSFVFMAPDGATSNASGPLGESELNRHVGKLLG</sequence>
<feature type="domain" description="Thioredoxin" evidence="3">
    <location>
        <begin position="41"/>
        <end position="185"/>
    </location>
</feature>
<dbReference type="PROSITE" id="PS51352">
    <property type="entry name" value="THIOREDOXIN_2"/>
    <property type="match status" value="1"/>
</dbReference>
<dbReference type="GO" id="GO:0016491">
    <property type="term" value="F:oxidoreductase activity"/>
    <property type="evidence" value="ECO:0007669"/>
    <property type="project" value="InterPro"/>
</dbReference>
<dbReference type="OrthoDB" id="9790194at2"/>
<evidence type="ECO:0000313" key="4">
    <source>
        <dbReference type="EMBL" id="TMR02221.1"/>
    </source>
</evidence>
<evidence type="ECO:0000259" key="3">
    <source>
        <dbReference type="PROSITE" id="PS51352"/>
    </source>
</evidence>
<feature type="region of interest" description="Disordered" evidence="1">
    <location>
        <begin position="27"/>
        <end position="52"/>
    </location>
</feature>
<feature type="chain" id="PRO_5039563879" evidence="2">
    <location>
        <begin position="22"/>
        <end position="185"/>
    </location>
</feature>
<proteinExistence type="predicted"/>
<dbReference type="InterPro" id="IPR000866">
    <property type="entry name" value="AhpC/TSA"/>
</dbReference>
<keyword evidence="5" id="KW-1185">Reference proteome</keyword>
<dbReference type="Gene3D" id="3.40.30.10">
    <property type="entry name" value="Glutaredoxin"/>
    <property type="match status" value="1"/>
</dbReference>
<feature type="signal peptide" evidence="2">
    <location>
        <begin position="1"/>
        <end position="21"/>
    </location>
</feature>
<protein>
    <submittedName>
        <fullName evidence="4">Redoxin domain-containing protein</fullName>
    </submittedName>
</protein>